<gene>
    <name evidence="1" type="ORF">THTE_3552</name>
</gene>
<dbReference type="EMBL" id="CP018477">
    <property type="protein sequence ID" value="ASV76153.1"/>
    <property type="molecule type" value="Genomic_DNA"/>
</dbReference>
<dbReference type="OrthoDB" id="269226at2"/>
<accession>A0A286RJL8</accession>
<evidence type="ECO:0000313" key="1">
    <source>
        <dbReference type="EMBL" id="ASV76153.1"/>
    </source>
</evidence>
<proteinExistence type="predicted"/>
<dbReference type="KEGG" id="ttf:THTE_3552"/>
<organism evidence="1 2">
    <name type="scientific">Thermogutta terrifontis</name>
    <dbReference type="NCBI Taxonomy" id="1331910"/>
    <lineage>
        <taxon>Bacteria</taxon>
        <taxon>Pseudomonadati</taxon>
        <taxon>Planctomycetota</taxon>
        <taxon>Planctomycetia</taxon>
        <taxon>Pirellulales</taxon>
        <taxon>Thermoguttaceae</taxon>
        <taxon>Thermogutta</taxon>
    </lineage>
</organism>
<dbReference type="Proteomes" id="UP000215086">
    <property type="component" value="Chromosome"/>
</dbReference>
<protein>
    <submittedName>
        <fullName evidence="1">Uncharacterized protein</fullName>
    </submittedName>
</protein>
<sequence>MAECELGCLTRQCLAGRRLEELRLLQEQIAAWSADLNARQRGVDRQMTAEDVRRKLKSVYSKIIL</sequence>
<name>A0A286RJL8_9BACT</name>
<reference evidence="1 2" key="1">
    <citation type="journal article" name="Front. Microbiol.">
        <title>Sugar Metabolism of the First Thermophilic Planctomycete Thermogutta terrifontis: Comparative Genomic and Transcriptomic Approaches.</title>
        <authorList>
            <person name="Elcheninov A.G."/>
            <person name="Menzel P."/>
            <person name="Gudbergsdottir S.R."/>
            <person name="Slesarev A.I."/>
            <person name="Kadnikov V.V."/>
            <person name="Krogh A."/>
            <person name="Bonch-Osmolovskaya E.A."/>
            <person name="Peng X."/>
            <person name="Kublanov I.V."/>
        </authorList>
    </citation>
    <scope>NUCLEOTIDE SEQUENCE [LARGE SCALE GENOMIC DNA]</scope>
    <source>
        <strain evidence="1 2">R1</strain>
    </source>
</reference>
<evidence type="ECO:0000313" key="2">
    <source>
        <dbReference type="Proteomes" id="UP000215086"/>
    </source>
</evidence>
<dbReference type="AlphaFoldDB" id="A0A286RJL8"/>
<dbReference type="RefSeq" id="WP_157732114.1">
    <property type="nucleotide sequence ID" value="NZ_CP018477.1"/>
</dbReference>
<keyword evidence="2" id="KW-1185">Reference proteome</keyword>